<dbReference type="GO" id="GO:0000723">
    <property type="term" value="P:telomere maintenance"/>
    <property type="evidence" value="ECO:0007669"/>
    <property type="project" value="InterPro"/>
</dbReference>
<organism evidence="2 3">
    <name type="scientific">Candidatus Yonathbacteria bacterium RIFCSPHIGHO2_01_FULL_51_10</name>
    <dbReference type="NCBI Taxonomy" id="1802723"/>
    <lineage>
        <taxon>Bacteria</taxon>
        <taxon>Candidatus Yonathiibacteriota</taxon>
    </lineage>
</organism>
<dbReference type="SUPFAM" id="SSF52540">
    <property type="entry name" value="P-loop containing nucleoside triphosphate hydrolases"/>
    <property type="match status" value="2"/>
</dbReference>
<dbReference type="Gene3D" id="3.40.50.300">
    <property type="entry name" value="P-loop containing nucleotide triphosphate hydrolases"/>
    <property type="match status" value="1"/>
</dbReference>
<dbReference type="CDD" id="cd18037">
    <property type="entry name" value="DEXSc_Pif1_like"/>
    <property type="match status" value="1"/>
</dbReference>
<dbReference type="InterPro" id="IPR029491">
    <property type="entry name" value="Helicase_HTH"/>
</dbReference>
<dbReference type="EMBL" id="MHUS01000010">
    <property type="protein sequence ID" value="OHA81488.1"/>
    <property type="molecule type" value="Genomic_DNA"/>
</dbReference>
<gene>
    <name evidence="2" type="ORF">A2675_03385</name>
</gene>
<dbReference type="InterPro" id="IPR003593">
    <property type="entry name" value="AAA+_ATPase"/>
</dbReference>
<dbReference type="InterPro" id="IPR027417">
    <property type="entry name" value="P-loop_NTPase"/>
</dbReference>
<dbReference type="InterPro" id="IPR051055">
    <property type="entry name" value="PIF1_helicase"/>
</dbReference>
<evidence type="ECO:0000313" key="3">
    <source>
        <dbReference type="Proteomes" id="UP000176997"/>
    </source>
</evidence>
<dbReference type="Pfam" id="PF05970">
    <property type="entry name" value="PIF1"/>
    <property type="match status" value="1"/>
</dbReference>
<dbReference type="AlphaFoldDB" id="A0A1G2S9S3"/>
<accession>A0A1G2S9S3</accession>
<protein>
    <recommendedName>
        <fullName evidence="1">AAA+ ATPase domain-containing protein</fullName>
    </recommendedName>
</protein>
<reference evidence="2 3" key="1">
    <citation type="journal article" date="2016" name="Nat. Commun.">
        <title>Thousands of microbial genomes shed light on interconnected biogeochemical processes in an aquifer system.</title>
        <authorList>
            <person name="Anantharaman K."/>
            <person name="Brown C.T."/>
            <person name="Hug L.A."/>
            <person name="Sharon I."/>
            <person name="Castelle C.J."/>
            <person name="Probst A.J."/>
            <person name="Thomas B.C."/>
            <person name="Singh A."/>
            <person name="Wilkins M.J."/>
            <person name="Karaoz U."/>
            <person name="Brodie E.L."/>
            <person name="Williams K.H."/>
            <person name="Hubbard S.S."/>
            <person name="Banfield J.F."/>
        </authorList>
    </citation>
    <scope>NUCLEOTIDE SEQUENCE [LARGE SCALE GENOMIC DNA]</scope>
</reference>
<dbReference type="InterPro" id="IPR010285">
    <property type="entry name" value="DNA_helicase_pif1-like_DEAD"/>
</dbReference>
<comment type="caution">
    <text evidence="2">The sequence shown here is derived from an EMBL/GenBank/DDBJ whole genome shotgun (WGS) entry which is preliminary data.</text>
</comment>
<sequence length="559" mass="62473">MKQTQALDILKAGRNVYLTGAAGSGKTHVLNEYITYLKHRGVVVGVTASTGIAATHLGGVTIHSWSGVGVKETLSQYEIDVLIDKEYLWKRFDKTRVLVIDEISMLSPKMLDMLDQVCRAMRRNDKPFGGIQVVLSGDFFQLPPIVRDGSRVEFVNASRAWSEMDLRVCYLDEQFRHADNMLENILNEMRGGEVSDETRRVLLRHDKESASKRIPEGIIPTRLYTHNTDVDVQNDTELAKLPGDAEEFEMKTKGKGNLIEGLKKGVLAPETLRLKKNAVVMFVKNNFDGGYVNGTLGTVESIKEGVPIVRTFGGERIAVTPATWVVEEHDKVLAQIEQIPLRLAWAITVHKSQGMSMDAAEIDLSKAFVPGQGYVALSRLRTLAGLVLNGINEMAFAAHPEVAALDEHLRRESKKWEQVITRFDAKAMRGMHDDFVVKSGGTTNEKEIAKNKVTAKEKKGPAERIPTQEKTRKLIEDGLSLEAIAKERGMTLGTIIAHLETLKELDKNIDLKKFKPKEDDLKKIQKAFNATGDTKLTPVYQKLDGAYSFEDIRLARLYF</sequence>
<dbReference type="Proteomes" id="UP000176997">
    <property type="component" value="Unassembled WGS sequence"/>
</dbReference>
<dbReference type="GO" id="GO:0003678">
    <property type="term" value="F:DNA helicase activity"/>
    <property type="evidence" value="ECO:0007669"/>
    <property type="project" value="InterPro"/>
</dbReference>
<feature type="domain" description="AAA+ ATPase" evidence="1">
    <location>
        <begin position="12"/>
        <end position="159"/>
    </location>
</feature>
<name>A0A1G2S9S3_9BACT</name>
<dbReference type="STRING" id="1802723.A2675_03385"/>
<dbReference type="PANTHER" id="PTHR47642:SF7">
    <property type="entry name" value="ATP-DEPENDENT DNA HELICASE PIF1"/>
    <property type="match status" value="1"/>
</dbReference>
<dbReference type="Gene3D" id="1.10.10.1390">
    <property type="entry name" value="ATP-dependent DNA helicase RecQ"/>
    <property type="match status" value="1"/>
</dbReference>
<dbReference type="CDD" id="cd18809">
    <property type="entry name" value="SF1_C_RecD"/>
    <property type="match status" value="1"/>
</dbReference>
<evidence type="ECO:0000259" key="1">
    <source>
        <dbReference type="SMART" id="SM00382"/>
    </source>
</evidence>
<proteinExistence type="predicted"/>
<dbReference type="Pfam" id="PF14493">
    <property type="entry name" value="HTH_40"/>
    <property type="match status" value="1"/>
</dbReference>
<dbReference type="PANTHER" id="PTHR47642">
    <property type="entry name" value="ATP-DEPENDENT DNA HELICASE"/>
    <property type="match status" value="1"/>
</dbReference>
<dbReference type="GO" id="GO:0006281">
    <property type="term" value="P:DNA repair"/>
    <property type="evidence" value="ECO:0007669"/>
    <property type="project" value="InterPro"/>
</dbReference>
<evidence type="ECO:0000313" key="2">
    <source>
        <dbReference type="EMBL" id="OHA81488.1"/>
    </source>
</evidence>
<dbReference type="SMART" id="SM00382">
    <property type="entry name" value="AAA"/>
    <property type="match status" value="1"/>
</dbReference>